<evidence type="ECO:0000313" key="2">
    <source>
        <dbReference type="EMBL" id="TEB37730.1"/>
    </source>
</evidence>
<dbReference type="Proteomes" id="UP000298030">
    <property type="component" value="Unassembled WGS sequence"/>
</dbReference>
<dbReference type="OrthoDB" id="3257342at2759"/>
<proteinExistence type="predicted"/>
<dbReference type="InterPro" id="IPR045341">
    <property type="entry name" value="DUF6532"/>
</dbReference>
<dbReference type="AlphaFoldDB" id="A0A4Y7TU71"/>
<evidence type="ECO:0000259" key="1">
    <source>
        <dbReference type="Pfam" id="PF20149"/>
    </source>
</evidence>
<dbReference type="EMBL" id="QPFP01000003">
    <property type="protein sequence ID" value="TEB37730.1"/>
    <property type="molecule type" value="Genomic_DNA"/>
</dbReference>
<name>A0A4Y7TU71_COPMI</name>
<gene>
    <name evidence="2" type="ORF">FA13DRAFT_1681234</name>
</gene>
<comment type="caution">
    <text evidence="2">The sequence shown here is derived from an EMBL/GenBank/DDBJ whole genome shotgun (WGS) entry which is preliminary data.</text>
</comment>
<evidence type="ECO:0000313" key="3">
    <source>
        <dbReference type="Proteomes" id="UP000298030"/>
    </source>
</evidence>
<dbReference type="Pfam" id="PF20149">
    <property type="entry name" value="DUF6532"/>
    <property type="match status" value="1"/>
</dbReference>
<feature type="domain" description="DUF6532" evidence="1">
    <location>
        <begin position="36"/>
        <end position="227"/>
    </location>
</feature>
<protein>
    <recommendedName>
        <fullName evidence="1">DUF6532 domain-containing protein</fullName>
    </recommendedName>
</protein>
<dbReference type="STRING" id="71717.A0A4Y7TU71"/>
<sequence length="293" mass="33179">MKKVKITVPSATGSRQRHKVGDFHKQGVVKEILEDAIGIFRALVSTENAFPKSSARDDLVMTAWVGACERRKVEVECETICEKLIKQRDSQIRGQLKIAARPIVESMYGLSNVPDTKRQIRDKVEHLLERKAFIYKDPENRKGVFQHPSLQAIINQTWFKNSKDDGPSHPRQFSQDGKLPLPTIALVYTAIECILDQWVTGEFSEAPFAASVYHDKYETHLSNLRAFDKKSVTANIIPQLCEHLLKNARKNAKVVDIQHERLAVFNDDDFSAAAEDWKDFGDGAFDNANAQDD</sequence>
<keyword evidence="3" id="KW-1185">Reference proteome</keyword>
<accession>A0A4Y7TU71</accession>
<reference evidence="2 3" key="1">
    <citation type="journal article" date="2019" name="Nat. Ecol. Evol.">
        <title>Megaphylogeny resolves global patterns of mushroom evolution.</title>
        <authorList>
            <person name="Varga T."/>
            <person name="Krizsan K."/>
            <person name="Foldi C."/>
            <person name="Dima B."/>
            <person name="Sanchez-Garcia M."/>
            <person name="Sanchez-Ramirez S."/>
            <person name="Szollosi G.J."/>
            <person name="Szarkandi J.G."/>
            <person name="Papp V."/>
            <person name="Albert L."/>
            <person name="Andreopoulos W."/>
            <person name="Angelini C."/>
            <person name="Antonin V."/>
            <person name="Barry K.W."/>
            <person name="Bougher N.L."/>
            <person name="Buchanan P."/>
            <person name="Buyck B."/>
            <person name="Bense V."/>
            <person name="Catcheside P."/>
            <person name="Chovatia M."/>
            <person name="Cooper J."/>
            <person name="Damon W."/>
            <person name="Desjardin D."/>
            <person name="Finy P."/>
            <person name="Geml J."/>
            <person name="Haridas S."/>
            <person name="Hughes K."/>
            <person name="Justo A."/>
            <person name="Karasinski D."/>
            <person name="Kautmanova I."/>
            <person name="Kiss B."/>
            <person name="Kocsube S."/>
            <person name="Kotiranta H."/>
            <person name="LaButti K.M."/>
            <person name="Lechner B.E."/>
            <person name="Liimatainen K."/>
            <person name="Lipzen A."/>
            <person name="Lukacs Z."/>
            <person name="Mihaltcheva S."/>
            <person name="Morgado L.N."/>
            <person name="Niskanen T."/>
            <person name="Noordeloos M.E."/>
            <person name="Ohm R.A."/>
            <person name="Ortiz-Santana B."/>
            <person name="Ovrebo C."/>
            <person name="Racz N."/>
            <person name="Riley R."/>
            <person name="Savchenko A."/>
            <person name="Shiryaev A."/>
            <person name="Soop K."/>
            <person name="Spirin V."/>
            <person name="Szebenyi C."/>
            <person name="Tomsovsky M."/>
            <person name="Tulloss R.E."/>
            <person name="Uehling J."/>
            <person name="Grigoriev I.V."/>
            <person name="Vagvolgyi C."/>
            <person name="Papp T."/>
            <person name="Martin F.M."/>
            <person name="Miettinen O."/>
            <person name="Hibbett D.S."/>
            <person name="Nagy L.G."/>
        </authorList>
    </citation>
    <scope>NUCLEOTIDE SEQUENCE [LARGE SCALE GENOMIC DNA]</scope>
    <source>
        <strain evidence="2 3">FP101781</strain>
    </source>
</reference>
<organism evidence="2 3">
    <name type="scientific">Coprinellus micaceus</name>
    <name type="common">Glistening ink-cap mushroom</name>
    <name type="synonym">Coprinus micaceus</name>
    <dbReference type="NCBI Taxonomy" id="71717"/>
    <lineage>
        <taxon>Eukaryota</taxon>
        <taxon>Fungi</taxon>
        <taxon>Dikarya</taxon>
        <taxon>Basidiomycota</taxon>
        <taxon>Agaricomycotina</taxon>
        <taxon>Agaricomycetes</taxon>
        <taxon>Agaricomycetidae</taxon>
        <taxon>Agaricales</taxon>
        <taxon>Agaricineae</taxon>
        <taxon>Psathyrellaceae</taxon>
        <taxon>Coprinellus</taxon>
    </lineage>
</organism>